<keyword evidence="3 9" id="KW-0032">Aminotransferase</keyword>
<dbReference type="CDD" id="cd07377">
    <property type="entry name" value="WHTH_GntR"/>
    <property type="match status" value="1"/>
</dbReference>
<dbReference type="InterPro" id="IPR000524">
    <property type="entry name" value="Tscrpt_reg_HTH_GntR"/>
</dbReference>
<evidence type="ECO:0000313" key="10">
    <source>
        <dbReference type="Proteomes" id="UP000325218"/>
    </source>
</evidence>
<keyword evidence="4" id="KW-0663">Pyridoxal phosphate</keyword>
<dbReference type="SUPFAM" id="SSF53383">
    <property type="entry name" value="PLP-dependent transferases"/>
    <property type="match status" value="1"/>
</dbReference>
<dbReference type="GO" id="GO:0003677">
    <property type="term" value="F:DNA binding"/>
    <property type="evidence" value="ECO:0007669"/>
    <property type="project" value="UniProtKB-KW"/>
</dbReference>
<evidence type="ECO:0000256" key="6">
    <source>
        <dbReference type="ARBA" id="ARBA00023125"/>
    </source>
</evidence>
<dbReference type="InterPro" id="IPR036390">
    <property type="entry name" value="WH_DNA-bd_sf"/>
</dbReference>
<dbReference type="GO" id="GO:0003700">
    <property type="term" value="F:DNA-binding transcription factor activity"/>
    <property type="evidence" value="ECO:0007669"/>
    <property type="project" value="InterPro"/>
</dbReference>
<name>A0A5D0D071_9BACL</name>
<keyword evidence="9" id="KW-0808">Transferase</keyword>
<evidence type="ECO:0000259" key="8">
    <source>
        <dbReference type="PROSITE" id="PS50949"/>
    </source>
</evidence>
<dbReference type="OrthoDB" id="9808770at2"/>
<comment type="similarity">
    <text evidence="2">In the C-terminal section; belongs to the class-I pyridoxal-phosphate-dependent aminotransferase family.</text>
</comment>
<dbReference type="GO" id="GO:0008483">
    <property type="term" value="F:transaminase activity"/>
    <property type="evidence" value="ECO:0007669"/>
    <property type="project" value="UniProtKB-KW"/>
</dbReference>
<keyword evidence="10" id="KW-1185">Reference proteome</keyword>
<evidence type="ECO:0000256" key="3">
    <source>
        <dbReference type="ARBA" id="ARBA00022576"/>
    </source>
</evidence>
<dbReference type="Gene3D" id="1.10.10.10">
    <property type="entry name" value="Winged helix-like DNA-binding domain superfamily/Winged helix DNA-binding domain"/>
    <property type="match status" value="1"/>
</dbReference>
<dbReference type="InterPro" id="IPR015421">
    <property type="entry name" value="PyrdxlP-dep_Trfase_major"/>
</dbReference>
<dbReference type="AlphaFoldDB" id="A0A5D0D071"/>
<dbReference type="EMBL" id="VSDO01000001">
    <property type="protein sequence ID" value="TYA15343.1"/>
    <property type="molecule type" value="Genomic_DNA"/>
</dbReference>
<protein>
    <submittedName>
        <fullName evidence="9">PLP-dependent aminotransferase family protein</fullName>
    </submittedName>
</protein>
<dbReference type="Gene3D" id="3.40.640.10">
    <property type="entry name" value="Type I PLP-dependent aspartate aminotransferase-like (Major domain)"/>
    <property type="match status" value="1"/>
</dbReference>
<dbReference type="SMART" id="SM00345">
    <property type="entry name" value="HTH_GNTR"/>
    <property type="match status" value="1"/>
</dbReference>
<dbReference type="InterPro" id="IPR051446">
    <property type="entry name" value="HTH_trans_reg/aminotransferase"/>
</dbReference>
<accession>A0A5D0D071</accession>
<dbReference type="PANTHER" id="PTHR46577">
    <property type="entry name" value="HTH-TYPE TRANSCRIPTIONAL REGULATORY PROTEIN GABR"/>
    <property type="match status" value="1"/>
</dbReference>
<comment type="caution">
    <text evidence="9">The sequence shown here is derived from an EMBL/GenBank/DDBJ whole genome shotgun (WGS) entry which is preliminary data.</text>
</comment>
<dbReference type="RefSeq" id="WP_148450933.1">
    <property type="nucleotide sequence ID" value="NZ_VSDO01000001.1"/>
</dbReference>
<reference evidence="9 10" key="1">
    <citation type="submission" date="2019-08" db="EMBL/GenBank/DDBJ databases">
        <title>Genome sequencing of Paenibacillus faecis DSM 23593(T).</title>
        <authorList>
            <person name="Kook J.-K."/>
            <person name="Park S.-N."/>
            <person name="Lim Y.K."/>
        </authorList>
    </citation>
    <scope>NUCLEOTIDE SEQUENCE [LARGE SCALE GENOMIC DNA]</scope>
    <source>
        <strain evidence="9 10">DSM 23593</strain>
    </source>
</reference>
<feature type="domain" description="HTH gntR-type" evidence="8">
    <location>
        <begin position="14"/>
        <end position="82"/>
    </location>
</feature>
<dbReference type="PRINTS" id="PR00035">
    <property type="entry name" value="HTHGNTR"/>
</dbReference>
<proteinExistence type="inferred from homology"/>
<organism evidence="9 10">
    <name type="scientific">Paenibacillus faecis</name>
    <dbReference type="NCBI Taxonomy" id="862114"/>
    <lineage>
        <taxon>Bacteria</taxon>
        <taxon>Bacillati</taxon>
        <taxon>Bacillota</taxon>
        <taxon>Bacilli</taxon>
        <taxon>Bacillales</taxon>
        <taxon>Paenibacillaceae</taxon>
        <taxon>Paenibacillus</taxon>
    </lineage>
</organism>
<dbReference type="InterPro" id="IPR015424">
    <property type="entry name" value="PyrdxlP-dep_Trfase"/>
</dbReference>
<dbReference type="GO" id="GO:0030170">
    <property type="term" value="F:pyridoxal phosphate binding"/>
    <property type="evidence" value="ECO:0007669"/>
    <property type="project" value="InterPro"/>
</dbReference>
<dbReference type="CDD" id="cd00609">
    <property type="entry name" value="AAT_like"/>
    <property type="match status" value="1"/>
</dbReference>
<comment type="cofactor">
    <cofactor evidence="1">
        <name>pyridoxal 5'-phosphate</name>
        <dbReference type="ChEBI" id="CHEBI:597326"/>
    </cofactor>
</comment>
<dbReference type="PROSITE" id="PS50949">
    <property type="entry name" value="HTH_GNTR"/>
    <property type="match status" value="1"/>
</dbReference>
<sequence>MWGIELQRESGSGIPLSRQIYQQISRSILDGVIPPYEALPSTRELARTLGVSRHTVSEAYDMLLAEGYVCSRQGAPTRVVDGLRLERAAGGPARDEDGTYTQAGVGAETAVGGYAADFKTGQPDLRRFPKYVWTRLQSEAFSQLALEGLGYGSPDGYEPLRKEIAAWLFRSRGIRVPAGHIFVTAGATQALNLLADLLHREGKEFVIEDPCHPGILNLLRNRGFKYRPAPVDEHGLVVEGAEALFRHESGNGDGGGISAVYVTPSHQFPLGGILPANRRIALLRLARENSFYVIEDDYDCEFRYGGAPITPLYALDAERVIYVGTFSKTVFPSLRLGFAILPEPLHQRWRFLRMYADVQCPIVEQAALAEFLRTRKMDRHVSRLRKIYGRRREALLEAVKRRFGRAVLRVWGDNAGLHLALQFAEGRYGKDFSRKARKEGIRLSSVNQYSIARRDQHMDKLLLGYGHLEPEEIRSGIDRLHDFWHRGLPWI</sequence>
<keyword evidence="7" id="KW-0804">Transcription</keyword>
<dbReference type="Pfam" id="PF00155">
    <property type="entry name" value="Aminotran_1_2"/>
    <property type="match status" value="1"/>
</dbReference>
<evidence type="ECO:0000256" key="5">
    <source>
        <dbReference type="ARBA" id="ARBA00023015"/>
    </source>
</evidence>
<gene>
    <name evidence="9" type="ORF">FRY98_06875</name>
</gene>
<evidence type="ECO:0000313" key="9">
    <source>
        <dbReference type="EMBL" id="TYA15343.1"/>
    </source>
</evidence>
<evidence type="ECO:0000256" key="4">
    <source>
        <dbReference type="ARBA" id="ARBA00022898"/>
    </source>
</evidence>
<dbReference type="Proteomes" id="UP000325218">
    <property type="component" value="Unassembled WGS sequence"/>
</dbReference>
<dbReference type="InterPro" id="IPR036388">
    <property type="entry name" value="WH-like_DNA-bd_sf"/>
</dbReference>
<evidence type="ECO:0000256" key="2">
    <source>
        <dbReference type="ARBA" id="ARBA00005384"/>
    </source>
</evidence>
<dbReference type="PANTHER" id="PTHR46577:SF1">
    <property type="entry name" value="HTH-TYPE TRANSCRIPTIONAL REGULATORY PROTEIN GABR"/>
    <property type="match status" value="1"/>
</dbReference>
<dbReference type="SUPFAM" id="SSF46785">
    <property type="entry name" value="Winged helix' DNA-binding domain"/>
    <property type="match status" value="1"/>
</dbReference>
<evidence type="ECO:0000256" key="1">
    <source>
        <dbReference type="ARBA" id="ARBA00001933"/>
    </source>
</evidence>
<evidence type="ECO:0000256" key="7">
    <source>
        <dbReference type="ARBA" id="ARBA00023163"/>
    </source>
</evidence>
<keyword evidence="6" id="KW-0238">DNA-binding</keyword>
<dbReference type="InterPro" id="IPR004839">
    <property type="entry name" value="Aminotransferase_I/II_large"/>
</dbReference>
<keyword evidence="5" id="KW-0805">Transcription regulation</keyword>
<dbReference type="Pfam" id="PF00392">
    <property type="entry name" value="GntR"/>
    <property type="match status" value="1"/>
</dbReference>